<comment type="similarity">
    <text evidence="1">Belongs to the short-chain dehydrogenases/reductases (SDR) family.</text>
</comment>
<name>A0A429Z287_9HYPH</name>
<evidence type="ECO:0000256" key="1">
    <source>
        <dbReference type="ARBA" id="ARBA00006484"/>
    </source>
</evidence>
<dbReference type="PANTHER" id="PTHR44196:SF1">
    <property type="entry name" value="DEHYDROGENASE_REDUCTASE SDR FAMILY MEMBER 7B"/>
    <property type="match status" value="1"/>
</dbReference>
<dbReference type="OrthoDB" id="335726at2"/>
<dbReference type="Gene3D" id="3.40.50.720">
    <property type="entry name" value="NAD(P)-binding Rossmann-like Domain"/>
    <property type="match status" value="1"/>
</dbReference>
<sequence>MTLYRAKPSDGIAWITGASTGIGRALALELVRRGYVVAATARGEDKLVSLANEASALYGRIVPFPGDVTDQAGMAAIAQAIERELGPVVLAVFNAGNYFPTKGEKLTVENFVKTYEINLFGIVNGLVPVVDAMKARGFGQVAVVGSVSGYGGLPLASAYGASKSAVNNMAEALKFDFDKMNIRIQVVNPGFVDTPLTEKNDFPMPGLMKVEDATRRFADGLERGGFEVCFPRRLAWTLKLVNLLPHALYFPIMKRAMGWNKRPLKP</sequence>
<keyword evidence="4" id="KW-1185">Reference proteome</keyword>
<comment type="caution">
    <text evidence="3">The sequence shown here is derived from an EMBL/GenBank/DDBJ whole genome shotgun (WGS) entry which is preliminary data.</text>
</comment>
<accession>A0A429Z287</accession>
<dbReference type="EMBL" id="RWKW01000010">
    <property type="protein sequence ID" value="RST87819.1"/>
    <property type="molecule type" value="Genomic_DNA"/>
</dbReference>
<dbReference type="Pfam" id="PF00106">
    <property type="entry name" value="adh_short"/>
    <property type="match status" value="1"/>
</dbReference>
<dbReference type="InterPro" id="IPR036291">
    <property type="entry name" value="NAD(P)-bd_dom_sf"/>
</dbReference>
<evidence type="ECO:0000313" key="3">
    <source>
        <dbReference type="EMBL" id="RST87819.1"/>
    </source>
</evidence>
<organism evidence="3 4">
    <name type="scientific">Aquibium carbonis</name>
    <dbReference type="NCBI Taxonomy" id="2495581"/>
    <lineage>
        <taxon>Bacteria</taxon>
        <taxon>Pseudomonadati</taxon>
        <taxon>Pseudomonadota</taxon>
        <taxon>Alphaproteobacteria</taxon>
        <taxon>Hyphomicrobiales</taxon>
        <taxon>Phyllobacteriaceae</taxon>
        <taxon>Aquibium</taxon>
    </lineage>
</organism>
<dbReference type="RefSeq" id="WP_126698092.1">
    <property type="nucleotide sequence ID" value="NZ_RWKW01000010.1"/>
</dbReference>
<dbReference type="InterPro" id="IPR002347">
    <property type="entry name" value="SDR_fam"/>
</dbReference>
<gene>
    <name evidence="3" type="ORF">EJC49_03595</name>
</gene>
<dbReference type="SUPFAM" id="SSF51735">
    <property type="entry name" value="NAD(P)-binding Rossmann-fold domains"/>
    <property type="match status" value="1"/>
</dbReference>
<dbReference type="GO" id="GO:0016491">
    <property type="term" value="F:oxidoreductase activity"/>
    <property type="evidence" value="ECO:0007669"/>
    <property type="project" value="UniProtKB-KW"/>
</dbReference>
<proteinExistence type="inferred from homology"/>
<evidence type="ECO:0000313" key="4">
    <source>
        <dbReference type="Proteomes" id="UP000278398"/>
    </source>
</evidence>
<keyword evidence="2" id="KW-0560">Oxidoreductase</keyword>
<dbReference type="GO" id="GO:0016020">
    <property type="term" value="C:membrane"/>
    <property type="evidence" value="ECO:0007669"/>
    <property type="project" value="TreeGrafter"/>
</dbReference>
<protein>
    <submittedName>
        <fullName evidence="3">SDR family NAD(P)-dependent oxidoreductase</fullName>
    </submittedName>
</protein>
<dbReference type="PRINTS" id="PR00081">
    <property type="entry name" value="GDHRDH"/>
</dbReference>
<dbReference type="Proteomes" id="UP000278398">
    <property type="component" value="Unassembled WGS sequence"/>
</dbReference>
<reference evidence="3 4" key="1">
    <citation type="submission" date="2018-12" db="EMBL/GenBank/DDBJ databases">
        <title>Mesorhizobium carbonis sp. nov., isolated from coal mine water.</title>
        <authorList>
            <person name="Xin W."/>
            <person name="Xu Z."/>
            <person name="Xiang F."/>
            <person name="Zhang J."/>
            <person name="Xi L."/>
            <person name="Liu J."/>
        </authorList>
    </citation>
    <scope>NUCLEOTIDE SEQUENCE [LARGE SCALE GENOMIC DNA]</scope>
    <source>
        <strain evidence="3 4">B2.3</strain>
    </source>
</reference>
<evidence type="ECO:0000256" key="2">
    <source>
        <dbReference type="ARBA" id="ARBA00023002"/>
    </source>
</evidence>
<dbReference type="AlphaFoldDB" id="A0A429Z287"/>
<dbReference type="PANTHER" id="PTHR44196">
    <property type="entry name" value="DEHYDROGENASE/REDUCTASE SDR FAMILY MEMBER 7B"/>
    <property type="match status" value="1"/>
</dbReference>